<dbReference type="InterPro" id="IPR047575">
    <property type="entry name" value="Sm"/>
</dbReference>
<accession>A0A088RPU2</accession>
<dbReference type="InterPro" id="IPR034099">
    <property type="entry name" value="SmD3"/>
</dbReference>
<keyword evidence="4" id="KW-0963">Cytoplasm</keyword>
<dbReference type="PANTHER" id="PTHR23338">
    <property type="entry name" value="SMALL NUCLEAR RIBONUCLEOPROTEIN SM"/>
    <property type="match status" value="1"/>
</dbReference>
<comment type="subcellular location">
    <subcellularLocation>
        <location evidence="2">Cytoplasm</location>
        <location evidence="2">Cytosol</location>
    </subcellularLocation>
    <subcellularLocation>
        <location evidence="1 9">Nucleus</location>
    </subcellularLocation>
</comment>
<keyword evidence="13" id="KW-1185">Reference proteome</keyword>
<dbReference type="KEGG" id="lpan:LPMP_203600"/>
<keyword evidence="5 9" id="KW-0507">mRNA processing</keyword>
<protein>
    <recommendedName>
        <fullName evidence="9">Small nuclear ribonucleoprotein Sm D3</fullName>
        <shortName evidence="9">Sm-D3</shortName>
    </recommendedName>
    <alternativeName>
        <fullName evidence="9">snRNP core protein D3</fullName>
    </alternativeName>
</protein>
<evidence type="ECO:0000256" key="10">
    <source>
        <dbReference type="SAM" id="MobiDB-lite"/>
    </source>
</evidence>
<dbReference type="EMBL" id="CP009389">
    <property type="protein sequence ID" value="AIN97855.1"/>
    <property type="molecule type" value="Genomic_DNA"/>
</dbReference>
<evidence type="ECO:0000256" key="1">
    <source>
        <dbReference type="ARBA" id="ARBA00004123"/>
    </source>
</evidence>
<dbReference type="OrthoDB" id="6425924at2759"/>
<feature type="region of interest" description="Disordered" evidence="10">
    <location>
        <begin position="94"/>
        <end position="113"/>
    </location>
</feature>
<evidence type="ECO:0000256" key="2">
    <source>
        <dbReference type="ARBA" id="ARBA00004514"/>
    </source>
</evidence>
<evidence type="ECO:0000313" key="13">
    <source>
        <dbReference type="Proteomes" id="UP000063063"/>
    </source>
</evidence>
<evidence type="ECO:0000256" key="3">
    <source>
        <dbReference type="ARBA" id="ARBA00008146"/>
    </source>
</evidence>
<keyword evidence="8 9" id="KW-0687">Ribonucleoprotein</keyword>
<keyword evidence="7 9" id="KW-0539">Nucleus</keyword>
<dbReference type="GO" id="GO:0005681">
    <property type="term" value="C:spliceosomal complex"/>
    <property type="evidence" value="ECO:0007669"/>
    <property type="project" value="InterPro"/>
</dbReference>
<evidence type="ECO:0000256" key="9">
    <source>
        <dbReference type="RuleBase" id="RU365050"/>
    </source>
</evidence>
<evidence type="ECO:0000256" key="4">
    <source>
        <dbReference type="ARBA" id="ARBA00022490"/>
    </source>
</evidence>
<evidence type="ECO:0000256" key="7">
    <source>
        <dbReference type="ARBA" id="ARBA00023242"/>
    </source>
</evidence>
<dbReference type="RefSeq" id="XP_010698562.1">
    <property type="nucleotide sequence ID" value="XM_010700260.1"/>
</dbReference>
<dbReference type="InterPro" id="IPR001163">
    <property type="entry name" value="Sm_dom_euk/arc"/>
</dbReference>
<evidence type="ECO:0000256" key="6">
    <source>
        <dbReference type="ARBA" id="ARBA00023187"/>
    </source>
</evidence>
<gene>
    <name evidence="12" type="ORF">LPMP_203600</name>
</gene>
<dbReference type="eggNOG" id="KOG3172">
    <property type="taxonomic scope" value="Eukaryota"/>
</dbReference>
<dbReference type="SUPFAM" id="SSF50182">
    <property type="entry name" value="Sm-like ribonucleoproteins"/>
    <property type="match status" value="1"/>
</dbReference>
<dbReference type="VEuPathDB" id="TriTrypDB:LPAL13_200042300"/>
<dbReference type="GO" id="GO:0005829">
    <property type="term" value="C:cytosol"/>
    <property type="evidence" value="ECO:0007669"/>
    <property type="project" value="UniProtKB-SubCell"/>
</dbReference>
<evidence type="ECO:0000256" key="8">
    <source>
        <dbReference type="ARBA" id="ARBA00023274"/>
    </source>
</evidence>
<evidence type="ECO:0000313" key="12">
    <source>
        <dbReference type="EMBL" id="AIN97855.1"/>
    </source>
</evidence>
<evidence type="ECO:0000256" key="5">
    <source>
        <dbReference type="ARBA" id="ARBA00022664"/>
    </source>
</evidence>
<dbReference type="Proteomes" id="UP000063063">
    <property type="component" value="Chromosome 20"/>
</dbReference>
<dbReference type="CDD" id="cd01721">
    <property type="entry name" value="Sm_D3"/>
    <property type="match status" value="1"/>
</dbReference>
<dbReference type="GO" id="GO:0000387">
    <property type="term" value="P:spliceosomal snRNP assembly"/>
    <property type="evidence" value="ECO:0007669"/>
    <property type="project" value="UniProtKB-UniRule"/>
</dbReference>
<organism evidence="12 13">
    <name type="scientific">Leishmania panamensis</name>
    <dbReference type="NCBI Taxonomy" id="5679"/>
    <lineage>
        <taxon>Eukaryota</taxon>
        <taxon>Discoba</taxon>
        <taxon>Euglenozoa</taxon>
        <taxon>Kinetoplastea</taxon>
        <taxon>Metakinetoplastina</taxon>
        <taxon>Trypanosomatida</taxon>
        <taxon>Trypanosomatidae</taxon>
        <taxon>Leishmaniinae</taxon>
        <taxon>Leishmania</taxon>
        <taxon>Leishmania guyanensis species complex</taxon>
    </lineage>
</organism>
<name>A0A088RPU2_LEIPA</name>
<dbReference type="GeneID" id="22574571"/>
<dbReference type="InterPro" id="IPR027141">
    <property type="entry name" value="LSm4/Sm_D1/D3"/>
</dbReference>
<keyword evidence="6 9" id="KW-0508">mRNA splicing</keyword>
<dbReference type="InterPro" id="IPR010920">
    <property type="entry name" value="LSM_dom_sf"/>
</dbReference>
<sequence>MAESIPIKVLFDALHLKVSIEVATGEVYHGIVEELQNNMNVLLKNATKTTRGGKETKMDSVFVRGSNIVFFQLPDALQTSPALLRAGEIVSKAKDTRGDGKGFGASRKRARNS</sequence>
<dbReference type="PROSITE" id="PS52002">
    <property type="entry name" value="SM"/>
    <property type="match status" value="1"/>
</dbReference>
<dbReference type="GO" id="GO:0003723">
    <property type="term" value="F:RNA binding"/>
    <property type="evidence" value="ECO:0007669"/>
    <property type="project" value="InterPro"/>
</dbReference>
<dbReference type="Gene3D" id="2.30.30.100">
    <property type="match status" value="1"/>
</dbReference>
<reference evidence="12 13" key="1">
    <citation type="journal article" date="2015" name="Sci. Rep.">
        <title>The genome of Leishmania panamensis: insights into genomics of the L. (Viannia) subgenus.</title>
        <authorList>
            <person name="Llanes A."/>
            <person name="Restrepo C.M."/>
            <person name="Vecchio G.D."/>
            <person name="Anguizola F.J."/>
            <person name="Lleonart R."/>
        </authorList>
    </citation>
    <scope>NUCLEOTIDE SEQUENCE [LARGE SCALE GENOMIC DNA]</scope>
    <source>
        <strain evidence="12 13">MHOM/PA/94/PSC-1</strain>
    </source>
</reference>
<comment type="similarity">
    <text evidence="3 9">Belongs to the snRNP core protein family.</text>
</comment>
<evidence type="ECO:0000259" key="11">
    <source>
        <dbReference type="PROSITE" id="PS52002"/>
    </source>
</evidence>
<dbReference type="FunFam" id="2.30.30.100:FF:000058">
    <property type="entry name" value="Small nuclear ribonucleoprotein Sm D3"/>
    <property type="match status" value="1"/>
</dbReference>
<dbReference type="Pfam" id="PF01423">
    <property type="entry name" value="LSM"/>
    <property type="match status" value="1"/>
</dbReference>
<feature type="domain" description="Sm" evidence="11">
    <location>
        <begin position="5"/>
        <end position="77"/>
    </location>
</feature>
<dbReference type="VEuPathDB" id="TriTrypDB:LPMP_203600"/>
<dbReference type="AlphaFoldDB" id="A0A088RPU2"/>
<dbReference type="SMART" id="SM00651">
    <property type="entry name" value="Sm"/>
    <property type="match status" value="1"/>
</dbReference>
<proteinExistence type="inferred from homology"/>